<keyword evidence="1" id="KW-0812">Transmembrane</keyword>
<feature type="transmembrane region" description="Helical" evidence="1">
    <location>
        <begin position="56"/>
        <end position="73"/>
    </location>
</feature>
<dbReference type="InterPro" id="IPR025058">
    <property type="entry name" value="DUF3995"/>
</dbReference>
<sequence>MNTRTRKRLANLVAGVLLTDAAAHLYWTTGRTWPAHDVRALSLAVLNMEVPFTPPVLIPLVAALTTGAAAVVARSRGRGGRLASLVTLAVGCGVLLRGAAGLVWAFGIGADTGMPFYWLNLFLYTPACLVMPAAVVAVQAGDPATTVFGGRLMPALVFGRPRPEPAGTRGFTSL</sequence>
<keyword evidence="1" id="KW-1133">Transmembrane helix</keyword>
<proteinExistence type="predicted"/>
<dbReference type="Pfam" id="PF13160">
    <property type="entry name" value="DUF3995"/>
    <property type="match status" value="1"/>
</dbReference>
<feature type="transmembrane region" description="Helical" evidence="1">
    <location>
        <begin position="116"/>
        <end position="138"/>
    </location>
</feature>
<evidence type="ECO:0000256" key="1">
    <source>
        <dbReference type="SAM" id="Phobius"/>
    </source>
</evidence>
<evidence type="ECO:0000313" key="2">
    <source>
        <dbReference type="EMBL" id="WUP74177.1"/>
    </source>
</evidence>
<feature type="transmembrane region" description="Helical" evidence="1">
    <location>
        <begin position="85"/>
        <end position="110"/>
    </location>
</feature>
<gene>
    <name evidence="2" type="ORF">OG913_33170</name>
</gene>
<accession>A0ABZ1SR77</accession>
<dbReference type="EMBL" id="CP108085">
    <property type="protein sequence ID" value="WUP74177.1"/>
    <property type="molecule type" value="Genomic_DNA"/>
</dbReference>
<evidence type="ECO:0000313" key="3">
    <source>
        <dbReference type="Proteomes" id="UP001432011"/>
    </source>
</evidence>
<organism evidence="2 3">
    <name type="scientific">Microbispora hainanensis</name>
    <dbReference type="NCBI Taxonomy" id="568844"/>
    <lineage>
        <taxon>Bacteria</taxon>
        <taxon>Bacillati</taxon>
        <taxon>Actinomycetota</taxon>
        <taxon>Actinomycetes</taxon>
        <taxon>Streptosporangiales</taxon>
        <taxon>Streptosporangiaceae</taxon>
        <taxon>Microbispora</taxon>
    </lineage>
</organism>
<reference evidence="2" key="1">
    <citation type="submission" date="2022-10" db="EMBL/GenBank/DDBJ databases">
        <title>The complete genomes of actinobacterial strains from the NBC collection.</title>
        <authorList>
            <person name="Joergensen T.S."/>
            <person name="Alvarez Arevalo M."/>
            <person name="Sterndorff E.B."/>
            <person name="Faurdal D."/>
            <person name="Vuksanovic O."/>
            <person name="Mourched A.-S."/>
            <person name="Charusanti P."/>
            <person name="Shaw S."/>
            <person name="Blin K."/>
            <person name="Weber T."/>
        </authorList>
    </citation>
    <scope>NUCLEOTIDE SEQUENCE</scope>
    <source>
        <strain evidence="2">NBC_00254</strain>
    </source>
</reference>
<feature type="transmembrane region" description="Helical" evidence="1">
    <location>
        <begin position="9"/>
        <end position="27"/>
    </location>
</feature>
<keyword evidence="3" id="KW-1185">Reference proteome</keyword>
<dbReference type="RefSeq" id="WP_142652003.1">
    <property type="nucleotide sequence ID" value="NZ_CP108085.1"/>
</dbReference>
<name>A0ABZ1SR77_9ACTN</name>
<protein>
    <submittedName>
        <fullName evidence="2">DUF3995 domain-containing protein</fullName>
    </submittedName>
</protein>
<dbReference type="Proteomes" id="UP001432011">
    <property type="component" value="Chromosome"/>
</dbReference>
<keyword evidence="1" id="KW-0472">Membrane</keyword>